<keyword evidence="13" id="KW-1185">Reference proteome</keyword>
<feature type="transmembrane region" description="Helical" evidence="9">
    <location>
        <begin position="246"/>
        <end position="265"/>
    </location>
</feature>
<dbReference type="InterPro" id="IPR035906">
    <property type="entry name" value="MetI-like_sf"/>
</dbReference>
<organism evidence="12 13">
    <name type="scientific">Symbiobacterium terraclitae</name>
    <dbReference type="NCBI Taxonomy" id="557451"/>
    <lineage>
        <taxon>Bacteria</taxon>
        <taxon>Bacillati</taxon>
        <taxon>Bacillota</taxon>
        <taxon>Clostridia</taxon>
        <taxon>Eubacteriales</taxon>
        <taxon>Symbiobacteriaceae</taxon>
        <taxon>Symbiobacterium</taxon>
    </lineage>
</organism>
<evidence type="ECO:0000256" key="5">
    <source>
        <dbReference type="ARBA" id="ARBA00022592"/>
    </source>
</evidence>
<dbReference type="Proteomes" id="UP001519289">
    <property type="component" value="Unassembled WGS sequence"/>
</dbReference>
<feature type="transmembrane region" description="Helical" evidence="9">
    <location>
        <begin position="127"/>
        <end position="147"/>
    </location>
</feature>
<comment type="similarity">
    <text evidence="2 10">Belongs to the binding-protein-dependent transport system permease family. CysTW subfamily.</text>
</comment>
<evidence type="ECO:0000256" key="9">
    <source>
        <dbReference type="RuleBase" id="RU363032"/>
    </source>
</evidence>
<feature type="transmembrane region" description="Helical" evidence="9">
    <location>
        <begin position="12"/>
        <end position="36"/>
    </location>
</feature>
<evidence type="ECO:0000256" key="2">
    <source>
        <dbReference type="ARBA" id="ARBA00007069"/>
    </source>
</evidence>
<evidence type="ECO:0000259" key="11">
    <source>
        <dbReference type="PROSITE" id="PS50928"/>
    </source>
</evidence>
<keyword evidence="3 9" id="KW-0813">Transport</keyword>
<name>A0ABS4JX03_9FIRM</name>
<protein>
    <recommendedName>
        <fullName evidence="10">Phosphate transport system permease protein</fullName>
    </recommendedName>
</protein>
<evidence type="ECO:0000313" key="13">
    <source>
        <dbReference type="Proteomes" id="UP001519289"/>
    </source>
</evidence>
<evidence type="ECO:0000256" key="6">
    <source>
        <dbReference type="ARBA" id="ARBA00022692"/>
    </source>
</evidence>
<feature type="transmembrane region" description="Helical" evidence="9">
    <location>
        <begin position="56"/>
        <end position="85"/>
    </location>
</feature>
<evidence type="ECO:0000256" key="7">
    <source>
        <dbReference type="ARBA" id="ARBA00022989"/>
    </source>
</evidence>
<accession>A0ABS4JX03</accession>
<feature type="domain" description="ABC transmembrane type-1" evidence="11">
    <location>
        <begin position="57"/>
        <end position="265"/>
    </location>
</feature>
<gene>
    <name evidence="12" type="ORF">J2Z79_003517</name>
</gene>
<dbReference type="PROSITE" id="PS50928">
    <property type="entry name" value="ABC_TM1"/>
    <property type="match status" value="1"/>
</dbReference>
<evidence type="ECO:0000313" key="12">
    <source>
        <dbReference type="EMBL" id="MBP2020063.1"/>
    </source>
</evidence>
<dbReference type="NCBIfam" id="TIGR02138">
    <property type="entry name" value="phosphate_pstC"/>
    <property type="match status" value="1"/>
</dbReference>
<keyword evidence="5 10" id="KW-0592">Phosphate transport</keyword>
<dbReference type="InterPro" id="IPR011864">
    <property type="entry name" value="Phosphate_PstC"/>
</dbReference>
<keyword evidence="4 10" id="KW-1003">Cell membrane</keyword>
<keyword evidence="6 9" id="KW-0812">Transmembrane</keyword>
<dbReference type="InterPro" id="IPR051124">
    <property type="entry name" value="Phosphate_Transport_Permease"/>
</dbReference>
<comment type="caution">
    <text evidence="10">Lacks conserved residue(s) required for the propagation of feature annotation.</text>
</comment>
<comment type="caution">
    <text evidence="12">The sequence shown here is derived from an EMBL/GenBank/DDBJ whole genome shotgun (WGS) entry which is preliminary data.</text>
</comment>
<dbReference type="InterPro" id="IPR000515">
    <property type="entry name" value="MetI-like"/>
</dbReference>
<proteinExistence type="inferred from homology"/>
<dbReference type="Gene3D" id="1.10.3720.10">
    <property type="entry name" value="MetI-like"/>
    <property type="match status" value="1"/>
</dbReference>
<comment type="function">
    <text evidence="10">Part of the binding-protein-dependent transport system for phosphate; probably responsible for the translocation of the substrate across the membrane.</text>
</comment>
<dbReference type="Pfam" id="PF00528">
    <property type="entry name" value="BPD_transp_1"/>
    <property type="match status" value="1"/>
</dbReference>
<comment type="subcellular location">
    <subcellularLocation>
        <location evidence="1 9">Cell membrane</location>
        <topology evidence="1 9">Multi-pass membrane protein</topology>
    </subcellularLocation>
</comment>
<reference evidence="12 13" key="1">
    <citation type="submission" date="2021-03" db="EMBL/GenBank/DDBJ databases">
        <title>Genomic Encyclopedia of Type Strains, Phase IV (KMG-IV): sequencing the most valuable type-strain genomes for metagenomic binning, comparative biology and taxonomic classification.</title>
        <authorList>
            <person name="Goeker M."/>
        </authorList>
    </citation>
    <scope>NUCLEOTIDE SEQUENCE [LARGE SCALE GENOMIC DNA]</scope>
    <source>
        <strain evidence="12 13">DSM 27138</strain>
    </source>
</reference>
<sequence length="275" mass="27820">MRDRVARAALACVAAICASGIFLIALAVVVGGWPALPDLIGTVWNPAGGRFGALPLLVGSLLGSLGASAGAVPLGIGIGLFLAEVAPPRLADLMRQLLRAMAAVPSVVFGFVALDLAVPWIRSRFGGLGLSLLAAWIVLTAMVLPTVATVAEDALRAVDPALREGAYALGASPGQVARRLLLPAARSGLAAAAVLALGRALGETTAVLMVMGNQAAVPRSPVDPARTLTGAIALEMAYATGRHRQALFACGALLLALNLAVMRLAHRAARGGGAR</sequence>
<dbReference type="PANTHER" id="PTHR30425">
    <property type="entry name" value="PHOSPHATE TRANSPORT SYSTEM PERMEASE PROTEIN PST"/>
    <property type="match status" value="1"/>
</dbReference>
<evidence type="ECO:0000256" key="1">
    <source>
        <dbReference type="ARBA" id="ARBA00004651"/>
    </source>
</evidence>
<dbReference type="CDD" id="cd06261">
    <property type="entry name" value="TM_PBP2"/>
    <property type="match status" value="1"/>
</dbReference>
<keyword evidence="7 9" id="KW-1133">Transmembrane helix</keyword>
<dbReference type="PANTHER" id="PTHR30425:SF1">
    <property type="entry name" value="PHOSPHATE TRANSPORT SYSTEM PERMEASE PROTEIN PSTC"/>
    <property type="match status" value="1"/>
</dbReference>
<evidence type="ECO:0000256" key="10">
    <source>
        <dbReference type="RuleBase" id="RU363054"/>
    </source>
</evidence>
<dbReference type="SUPFAM" id="SSF161098">
    <property type="entry name" value="MetI-like"/>
    <property type="match status" value="1"/>
</dbReference>
<feature type="transmembrane region" description="Helical" evidence="9">
    <location>
        <begin position="97"/>
        <end position="121"/>
    </location>
</feature>
<evidence type="ECO:0000256" key="8">
    <source>
        <dbReference type="ARBA" id="ARBA00023136"/>
    </source>
</evidence>
<keyword evidence="8 9" id="KW-0472">Membrane</keyword>
<evidence type="ECO:0000256" key="4">
    <source>
        <dbReference type="ARBA" id="ARBA00022475"/>
    </source>
</evidence>
<dbReference type="EMBL" id="JAGGLG010000046">
    <property type="protein sequence ID" value="MBP2020063.1"/>
    <property type="molecule type" value="Genomic_DNA"/>
</dbReference>
<evidence type="ECO:0000256" key="3">
    <source>
        <dbReference type="ARBA" id="ARBA00022448"/>
    </source>
</evidence>